<feature type="compositionally biased region" description="Polar residues" evidence="1">
    <location>
        <begin position="21"/>
        <end position="43"/>
    </location>
</feature>
<feature type="compositionally biased region" description="Basic residues" evidence="1">
    <location>
        <begin position="229"/>
        <end position="243"/>
    </location>
</feature>
<feature type="compositionally biased region" description="Polar residues" evidence="1">
    <location>
        <begin position="182"/>
        <end position="204"/>
    </location>
</feature>
<dbReference type="AlphaFoldDB" id="A0A9Q0M9L9"/>
<protein>
    <submittedName>
        <fullName evidence="2">Uncharacterized protein</fullName>
    </submittedName>
</protein>
<reference evidence="2" key="1">
    <citation type="submission" date="2022-12" db="EMBL/GenBank/DDBJ databases">
        <title>Genome assemblies of Blomia tropicalis.</title>
        <authorList>
            <person name="Cui Y."/>
        </authorList>
    </citation>
    <scope>NUCLEOTIDE SEQUENCE</scope>
    <source>
        <tissue evidence="2">Adult mites</tissue>
    </source>
</reference>
<evidence type="ECO:0000313" key="2">
    <source>
        <dbReference type="EMBL" id="KAJ6220217.1"/>
    </source>
</evidence>
<evidence type="ECO:0000313" key="3">
    <source>
        <dbReference type="Proteomes" id="UP001142055"/>
    </source>
</evidence>
<feature type="compositionally biased region" description="Low complexity" evidence="1">
    <location>
        <begin position="122"/>
        <end position="132"/>
    </location>
</feature>
<sequence>MSTRPKRTAAAAATARMDGWINTNKKASNTGDDPVKTTTESAQVISTSKPVTSKKIVKTKTIEELALVPEPMPISTKKGGAKKTNEIKLDKSAPKEQVDETPVTPVKVKTPKRNKTEEDVPSSSASKKTASTQTIKKVKFSEKVDVKEFWVPKKQRVENVSNTGDASTKATKNKNKKAIAVSDTSEVPESITSKSAQVASTSKPKITRKKNKLDESAPKEQVDKTPVTPKKRGVQTKAYSKPK</sequence>
<evidence type="ECO:0000256" key="1">
    <source>
        <dbReference type="SAM" id="MobiDB-lite"/>
    </source>
</evidence>
<comment type="caution">
    <text evidence="2">The sequence shown here is derived from an EMBL/GenBank/DDBJ whole genome shotgun (WGS) entry which is preliminary data.</text>
</comment>
<feature type="region of interest" description="Disordered" evidence="1">
    <location>
        <begin position="72"/>
        <end position="137"/>
    </location>
</feature>
<feature type="compositionally biased region" description="Basic and acidic residues" evidence="1">
    <location>
        <begin position="212"/>
        <end position="223"/>
    </location>
</feature>
<feature type="non-terminal residue" evidence="2">
    <location>
        <position position="243"/>
    </location>
</feature>
<gene>
    <name evidence="2" type="ORF">RDWZM_006029</name>
</gene>
<proteinExistence type="predicted"/>
<accession>A0A9Q0M9L9</accession>
<name>A0A9Q0M9L9_BLOTA</name>
<dbReference type="Proteomes" id="UP001142055">
    <property type="component" value="Chromosome 2"/>
</dbReference>
<feature type="region of interest" description="Disordered" evidence="1">
    <location>
        <begin position="1"/>
        <end position="52"/>
    </location>
</feature>
<keyword evidence="3" id="KW-1185">Reference proteome</keyword>
<feature type="region of interest" description="Disordered" evidence="1">
    <location>
        <begin position="158"/>
        <end position="243"/>
    </location>
</feature>
<organism evidence="2 3">
    <name type="scientific">Blomia tropicalis</name>
    <name type="common">Mite</name>
    <dbReference type="NCBI Taxonomy" id="40697"/>
    <lineage>
        <taxon>Eukaryota</taxon>
        <taxon>Metazoa</taxon>
        <taxon>Ecdysozoa</taxon>
        <taxon>Arthropoda</taxon>
        <taxon>Chelicerata</taxon>
        <taxon>Arachnida</taxon>
        <taxon>Acari</taxon>
        <taxon>Acariformes</taxon>
        <taxon>Sarcoptiformes</taxon>
        <taxon>Astigmata</taxon>
        <taxon>Glycyphagoidea</taxon>
        <taxon>Echimyopodidae</taxon>
        <taxon>Blomia</taxon>
    </lineage>
</organism>
<feature type="compositionally biased region" description="Basic and acidic residues" evidence="1">
    <location>
        <begin position="83"/>
        <end position="98"/>
    </location>
</feature>
<dbReference type="EMBL" id="JAPWDV010000002">
    <property type="protein sequence ID" value="KAJ6220217.1"/>
    <property type="molecule type" value="Genomic_DNA"/>
</dbReference>